<evidence type="ECO:0000313" key="3">
    <source>
        <dbReference type="Proteomes" id="UP001146120"/>
    </source>
</evidence>
<evidence type="ECO:0008006" key="4">
    <source>
        <dbReference type="Google" id="ProtNLM"/>
    </source>
</evidence>
<comment type="caution">
    <text evidence="2">The sequence shown here is derived from an EMBL/GenBank/DDBJ whole genome shotgun (WGS) entry which is preliminary data.</text>
</comment>
<accession>A0AAV2YAD1</accession>
<evidence type="ECO:0000256" key="1">
    <source>
        <dbReference type="SAM" id="Phobius"/>
    </source>
</evidence>
<dbReference type="AlphaFoldDB" id="A0AAV2YAD1"/>
<reference evidence="2" key="2">
    <citation type="journal article" date="2023" name="Microbiol Resour">
        <title>Decontamination and Annotation of the Draft Genome Sequence of the Oomycete Lagenidium giganteum ARSEF 373.</title>
        <authorList>
            <person name="Morgan W.R."/>
            <person name="Tartar A."/>
        </authorList>
    </citation>
    <scope>NUCLEOTIDE SEQUENCE</scope>
    <source>
        <strain evidence="2">ARSEF 373</strain>
    </source>
</reference>
<keyword evidence="1" id="KW-1133">Transmembrane helix</keyword>
<proteinExistence type="predicted"/>
<name>A0AAV2YAD1_9STRA</name>
<protein>
    <recommendedName>
        <fullName evidence="4">G protein-coupled receptor</fullName>
    </recommendedName>
</protein>
<organism evidence="2 3">
    <name type="scientific">Lagenidium giganteum</name>
    <dbReference type="NCBI Taxonomy" id="4803"/>
    <lineage>
        <taxon>Eukaryota</taxon>
        <taxon>Sar</taxon>
        <taxon>Stramenopiles</taxon>
        <taxon>Oomycota</taxon>
        <taxon>Peronosporomycetes</taxon>
        <taxon>Pythiales</taxon>
        <taxon>Pythiaceae</taxon>
    </lineage>
</organism>
<evidence type="ECO:0000313" key="2">
    <source>
        <dbReference type="EMBL" id="DAZ92555.1"/>
    </source>
</evidence>
<keyword evidence="1" id="KW-0472">Membrane</keyword>
<reference evidence="2" key="1">
    <citation type="submission" date="2022-11" db="EMBL/GenBank/DDBJ databases">
        <authorList>
            <person name="Morgan W.R."/>
            <person name="Tartar A."/>
        </authorList>
    </citation>
    <scope>NUCLEOTIDE SEQUENCE</scope>
    <source>
        <strain evidence="2">ARSEF 373</strain>
    </source>
</reference>
<gene>
    <name evidence="2" type="ORF">N0F65_012785</name>
</gene>
<dbReference type="EMBL" id="DAKRPA010000435">
    <property type="protein sequence ID" value="DAZ92555.1"/>
    <property type="molecule type" value="Genomic_DNA"/>
</dbReference>
<dbReference type="Proteomes" id="UP001146120">
    <property type="component" value="Unassembled WGS sequence"/>
</dbReference>
<feature type="transmembrane region" description="Helical" evidence="1">
    <location>
        <begin position="49"/>
        <end position="68"/>
    </location>
</feature>
<sequence>MLLAQAANAAFLLLLAWVYLDFDNADSILNYLSNTFMSSPPVIYLRDNHVTIGVGYTLMAVPFVYGTLRMLWYSARRRQFAVGPAHKPPSKVMAAMKRPIVKHVMARRAFSIIARGLRDGVNSVSIFGPHFTSFVLAIETFEIVLETVQGYQFSKYISNLQINQAFGLMVFINCCSTPITHYIWIMRRNPAGIARGRMGICDRIIPTQYTSPSSSSCAGTT</sequence>
<keyword evidence="1" id="KW-0812">Transmembrane</keyword>
<keyword evidence="3" id="KW-1185">Reference proteome</keyword>